<evidence type="ECO:0000313" key="12">
    <source>
        <dbReference type="EMBL" id="CAD5106705.1"/>
    </source>
</evidence>
<feature type="transmembrane region" description="Helical" evidence="11">
    <location>
        <begin position="179"/>
        <end position="198"/>
    </location>
</feature>
<dbReference type="Proteomes" id="UP000583387">
    <property type="component" value="Unassembled WGS sequence"/>
</dbReference>
<name>A0A7U7I7Z1_9GAMM</name>
<keyword evidence="13" id="KW-1185">Reference proteome</keyword>
<sequence length="543" mass="57764">MLDRYHFVEALRAARLPQSPISPILRERAGPRGRLLFFSLLGGALLFTFASLFLDLRASGAELRLGLPLVVLGVALLIALGFEFINGFHDTANAVATVIYTNALRPSVAVIWSGFCNFLGVLFSSGAVAFAIVALLPPDLMLKVSTSAGLAMIFALLIAAIIWNLGTWWLGLPVSSSHTLIGSIVGVGLAHGLMVGYLDFAHGDWGPLLTVCYALLLSPLVGFVGAALLLLALRLALRNRNQALFRAPEGRTPPPWWIRGLLIVTCSGVSFAHGSNDGQKGIGLIMLILVGTVPVAFALDRAQSVEQTRQLIALAESSQQALRRIAPQALVDDPREVLAAYQLRQTDEPQLLPALAALFGEIGHELRTHNSLAEVPNERALVLRNDLYLGAATIRLLDDSQPALPLETWSALQELRVRSDATTQFIPLWVKGAVALALGLGTLVGWRRIVATVGEGIGRAPMTYAQGASAQLMAMLTIGAADGFGLPVSTTQVLSSGVAGTMMANGSGLQLATIRNMLLAWVLTLPAAIGLAAGLYWSFTMLL</sequence>
<keyword evidence="6 11" id="KW-0812">Transmembrane</keyword>
<dbReference type="InterPro" id="IPR001204">
    <property type="entry name" value="Phos_transporter"/>
</dbReference>
<dbReference type="GO" id="GO:0015293">
    <property type="term" value="F:symporter activity"/>
    <property type="evidence" value="ECO:0007669"/>
    <property type="project" value="UniProtKB-KW"/>
</dbReference>
<evidence type="ECO:0000256" key="9">
    <source>
        <dbReference type="ARBA" id="ARBA00023136"/>
    </source>
</evidence>
<comment type="caution">
    <text evidence="12">The sequence shown here is derived from an EMBL/GenBank/DDBJ whole genome shotgun (WGS) entry which is preliminary data.</text>
</comment>
<keyword evidence="5 11" id="KW-0592">Phosphate transport</keyword>
<protein>
    <recommendedName>
        <fullName evidence="11">Phosphate transporter</fullName>
    </recommendedName>
</protein>
<evidence type="ECO:0000256" key="7">
    <source>
        <dbReference type="ARBA" id="ARBA00022847"/>
    </source>
</evidence>
<keyword evidence="4" id="KW-1003">Cell membrane</keyword>
<dbReference type="GO" id="GO:0035435">
    <property type="term" value="P:phosphate ion transmembrane transport"/>
    <property type="evidence" value="ECO:0007669"/>
    <property type="project" value="TreeGrafter"/>
</dbReference>
<feature type="transmembrane region" description="Helical" evidence="11">
    <location>
        <begin position="148"/>
        <end position="172"/>
    </location>
</feature>
<feature type="transmembrane region" description="Helical" evidence="11">
    <location>
        <begin position="256"/>
        <end position="275"/>
    </location>
</feature>
<proteinExistence type="inferred from homology"/>
<dbReference type="GO" id="GO:0005315">
    <property type="term" value="F:phosphate transmembrane transporter activity"/>
    <property type="evidence" value="ECO:0007669"/>
    <property type="project" value="InterPro"/>
</dbReference>
<feature type="transmembrane region" description="Helical" evidence="11">
    <location>
        <begin position="213"/>
        <end position="235"/>
    </location>
</feature>
<evidence type="ECO:0000256" key="4">
    <source>
        <dbReference type="ARBA" id="ARBA00022475"/>
    </source>
</evidence>
<evidence type="ECO:0000256" key="11">
    <source>
        <dbReference type="RuleBase" id="RU363058"/>
    </source>
</evidence>
<feature type="transmembrane region" description="Helical" evidence="11">
    <location>
        <begin position="66"/>
        <end position="88"/>
    </location>
</feature>
<comment type="similarity">
    <text evidence="2">Belongs to the inorganic phosphate transporter (PiT) (TC 2.A.20) family. Pit subfamily.</text>
</comment>
<dbReference type="PANTHER" id="PTHR11101">
    <property type="entry name" value="PHOSPHATE TRANSPORTER"/>
    <property type="match status" value="1"/>
</dbReference>
<evidence type="ECO:0000256" key="6">
    <source>
        <dbReference type="ARBA" id="ARBA00022692"/>
    </source>
</evidence>
<comment type="catalytic activity">
    <reaction evidence="10">
        <text>phosphate(in) + H(+)(in) = phosphate(out) + H(+)(out)</text>
        <dbReference type="Rhea" id="RHEA:29939"/>
        <dbReference type="ChEBI" id="CHEBI:15378"/>
        <dbReference type="ChEBI" id="CHEBI:43474"/>
    </reaction>
</comment>
<dbReference type="AlphaFoldDB" id="A0A7U7I7Z1"/>
<feature type="transmembrane region" description="Helical" evidence="11">
    <location>
        <begin position="35"/>
        <end position="54"/>
    </location>
</feature>
<evidence type="ECO:0000256" key="8">
    <source>
        <dbReference type="ARBA" id="ARBA00022989"/>
    </source>
</evidence>
<dbReference type="EMBL" id="CAJFCI010000025">
    <property type="protein sequence ID" value="CAD5106705.1"/>
    <property type="molecule type" value="Genomic_DNA"/>
</dbReference>
<evidence type="ECO:0000256" key="3">
    <source>
        <dbReference type="ARBA" id="ARBA00022448"/>
    </source>
</evidence>
<feature type="transmembrane region" description="Helical" evidence="11">
    <location>
        <begin position="281"/>
        <end position="299"/>
    </location>
</feature>
<keyword evidence="7" id="KW-0769">Symport</keyword>
<feature type="transmembrane region" description="Helical" evidence="11">
    <location>
        <begin position="518"/>
        <end position="539"/>
    </location>
</feature>
<evidence type="ECO:0000256" key="2">
    <source>
        <dbReference type="ARBA" id="ARBA00005342"/>
    </source>
</evidence>
<dbReference type="PANTHER" id="PTHR11101:SF65">
    <property type="entry name" value="LOW-AFFINITY INORGANIC PHOSPHATE TRANSPORTER PITA-RELATED"/>
    <property type="match status" value="1"/>
</dbReference>
<accession>A0A7U7I7Z1</accession>
<feature type="transmembrane region" description="Helical" evidence="11">
    <location>
        <begin position="109"/>
        <end position="136"/>
    </location>
</feature>
<gene>
    <name evidence="12" type="primary">pitA_1</name>
    <name evidence="12" type="ORF">PSEWESI4_00972</name>
</gene>
<reference evidence="12 13" key="1">
    <citation type="submission" date="2020-08" db="EMBL/GenBank/DDBJ databases">
        <authorList>
            <person name="Criscuolo A."/>
        </authorList>
    </citation>
    <scope>NUCLEOTIDE SEQUENCE [LARGE SCALE GENOMIC DNA]</scope>
    <source>
        <strain evidence="12">CIP111764</strain>
    </source>
</reference>
<evidence type="ECO:0000256" key="5">
    <source>
        <dbReference type="ARBA" id="ARBA00022592"/>
    </source>
</evidence>
<evidence type="ECO:0000313" key="13">
    <source>
        <dbReference type="Proteomes" id="UP000583387"/>
    </source>
</evidence>
<dbReference type="Pfam" id="PF01384">
    <property type="entry name" value="PHO4"/>
    <property type="match status" value="1"/>
</dbReference>
<evidence type="ECO:0000256" key="1">
    <source>
        <dbReference type="ARBA" id="ARBA00004651"/>
    </source>
</evidence>
<keyword evidence="8 11" id="KW-1133">Transmembrane helix</keyword>
<organism evidence="12 13">
    <name type="scientific">Zestomonas carbonaria</name>
    <dbReference type="NCBI Taxonomy" id="2762745"/>
    <lineage>
        <taxon>Bacteria</taxon>
        <taxon>Pseudomonadati</taxon>
        <taxon>Pseudomonadota</taxon>
        <taxon>Gammaproteobacteria</taxon>
        <taxon>Pseudomonadales</taxon>
        <taxon>Pseudomonadaceae</taxon>
        <taxon>Zestomonas</taxon>
    </lineage>
</organism>
<keyword evidence="9 11" id="KW-0472">Membrane</keyword>
<dbReference type="GO" id="GO:0005886">
    <property type="term" value="C:plasma membrane"/>
    <property type="evidence" value="ECO:0007669"/>
    <property type="project" value="UniProtKB-SubCell"/>
</dbReference>
<keyword evidence="3 11" id="KW-0813">Transport</keyword>
<evidence type="ECO:0000256" key="10">
    <source>
        <dbReference type="ARBA" id="ARBA00047348"/>
    </source>
</evidence>
<comment type="subcellular location">
    <subcellularLocation>
        <location evidence="1">Cell membrane</location>
        <topology evidence="1">Multi-pass membrane protein</topology>
    </subcellularLocation>
    <subcellularLocation>
        <location evidence="11">Membrane</location>
        <topology evidence="11">Multi-pass membrane protein</topology>
    </subcellularLocation>
</comment>